<dbReference type="GO" id="GO:0006508">
    <property type="term" value="P:proteolysis"/>
    <property type="evidence" value="ECO:0007669"/>
    <property type="project" value="InterPro"/>
</dbReference>
<organism evidence="4 5">
    <name type="scientific">Pontixanthobacter gangjinensis</name>
    <dbReference type="NCBI Taxonomy" id="1028742"/>
    <lineage>
        <taxon>Bacteria</taxon>
        <taxon>Pseudomonadati</taxon>
        <taxon>Pseudomonadota</taxon>
        <taxon>Alphaproteobacteria</taxon>
        <taxon>Sphingomonadales</taxon>
        <taxon>Erythrobacteraceae</taxon>
        <taxon>Pontixanthobacter</taxon>
    </lineage>
</organism>
<gene>
    <name evidence="4" type="ORF">GRI36_12305</name>
</gene>
<dbReference type="Pfam" id="PF00561">
    <property type="entry name" value="Abhydrolase_1"/>
    <property type="match status" value="1"/>
</dbReference>
<evidence type="ECO:0000259" key="3">
    <source>
        <dbReference type="Pfam" id="PF08386"/>
    </source>
</evidence>
<accession>A0A6I4SNY7</accession>
<dbReference type="InterPro" id="IPR013595">
    <property type="entry name" value="Pept_S33_TAP-like_C"/>
</dbReference>
<dbReference type="InterPro" id="IPR000073">
    <property type="entry name" value="AB_hydrolase_1"/>
</dbReference>
<reference evidence="4 5" key="1">
    <citation type="submission" date="2019-12" db="EMBL/GenBank/DDBJ databases">
        <title>Genomic-based taxomic classification of the family Erythrobacteraceae.</title>
        <authorList>
            <person name="Xu L."/>
        </authorList>
    </citation>
    <scope>NUCLEOTIDE SEQUENCE [LARGE SCALE GENOMIC DNA]</scope>
    <source>
        <strain evidence="4 5">JCM 17802</strain>
    </source>
</reference>
<evidence type="ECO:0000256" key="1">
    <source>
        <dbReference type="ARBA" id="ARBA00021843"/>
    </source>
</evidence>
<dbReference type="OrthoDB" id="613638at2"/>
<dbReference type="EMBL" id="WTYS01000001">
    <property type="protein sequence ID" value="MXO57661.1"/>
    <property type="molecule type" value="Genomic_DNA"/>
</dbReference>
<sequence length="482" mass="52377">MLLLGCSTPLLAQSDAHSFPLQEKAVSFTSDAGQTVEALEGSFSVPENRTDPDSRTLTLRYVRFAATGDKPGSPIVYLAGGPGGSGIATAKGRRFDLFMAMLEFGDVIAFDQRGTGASNDLPTCVSSQTLPATTVIPDEAYLTIQKAALRECLGFWSEEGVDVGGYNTLESVADLKALRVHLGAEKLTLWGISYGSHLALAAVKEMEDRIERVVIASAEGLDQTIKLPARTDEYFTRVQQAINTQPQTREAFPDIIAMIRRVHDQLDREPIMLSVSLRNGTVKDYLWQRRDMQQAASGAISDPVPLSLLLQIYAGLDKGDTSILSAVAPYFVDSSDQVSMRPMSVLMDIASGTDSNRRALIQSQARTSLLGPFLNQPVELEDVDPSLVLEAEFRTNPVSDVPLLLLSGTLDGRTYLESQREAVAGFSNAQAVTIHNVGHNLFMASPEVTETIQEFMRGKNVDGCEIDFSLTDLMTAGFSMLR</sequence>
<keyword evidence="5" id="KW-1185">Reference proteome</keyword>
<evidence type="ECO:0000259" key="2">
    <source>
        <dbReference type="Pfam" id="PF00561"/>
    </source>
</evidence>
<dbReference type="PANTHER" id="PTHR43722:SF1">
    <property type="entry name" value="PROLINE IMINOPEPTIDASE"/>
    <property type="match status" value="1"/>
</dbReference>
<feature type="domain" description="Peptidase S33 tripeptidyl aminopeptidase-like C-terminal" evidence="3">
    <location>
        <begin position="396"/>
        <end position="458"/>
    </location>
</feature>
<dbReference type="Pfam" id="PF08386">
    <property type="entry name" value="Abhydrolase_4"/>
    <property type="match status" value="1"/>
</dbReference>
<dbReference type="Gene3D" id="3.40.50.1820">
    <property type="entry name" value="alpha/beta hydrolase"/>
    <property type="match status" value="1"/>
</dbReference>
<protein>
    <recommendedName>
        <fullName evidence="1">Proline iminopeptidase</fullName>
    </recommendedName>
</protein>
<name>A0A6I4SNY7_9SPHN</name>
<dbReference type="AlphaFoldDB" id="A0A6I4SNY7"/>
<evidence type="ECO:0000313" key="4">
    <source>
        <dbReference type="EMBL" id="MXO57661.1"/>
    </source>
</evidence>
<dbReference type="GO" id="GO:0004177">
    <property type="term" value="F:aminopeptidase activity"/>
    <property type="evidence" value="ECO:0007669"/>
    <property type="project" value="UniProtKB-EC"/>
</dbReference>
<dbReference type="Proteomes" id="UP000468943">
    <property type="component" value="Unassembled WGS sequence"/>
</dbReference>
<dbReference type="GO" id="GO:0005737">
    <property type="term" value="C:cytoplasm"/>
    <property type="evidence" value="ECO:0007669"/>
    <property type="project" value="InterPro"/>
</dbReference>
<dbReference type="InterPro" id="IPR029058">
    <property type="entry name" value="AB_hydrolase_fold"/>
</dbReference>
<proteinExistence type="predicted"/>
<dbReference type="InterPro" id="IPR005944">
    <property type="entry name" value="Pro_iminopeptidase"/>
</dbReference>
<dbReference type="PANTHER" id="PTHR43722">
    <property type="entry name" value="PROLINE IMINOPEPTIDASE"/>
    <property type="match status" value="1"/>
</dbReference>
<keyword evidence="4" id="KW-0378">Hydrolase</keyword>
<dbReference type="SUPFAM" id="SSF53474">
    <property type="entry name" value="alpha/beta-Hydrolases"/>
    <property type="match status" value="1"/>
</dbReference>
<evidence type="ECO:0000313" key="5">
    <source>
        <dbReference type="Proteomes" id="UP000468943"/>
    </source>
</evidence>
<comment type="caution">
    <text evidence="4">The sequence shown here is derived from an EMBL/GenBank/DDBJ whole genome shotgun (WGS) entry which is preliminary data.</text>
</comment>
<feature type="domain" description="AB hydrolase-1" evidence="2">
    <location>
        <begin position="105"/>
        <end position="229"/>
    </location>
</feature>